<dbReference type="InterPro" id="IPR001387">
    <property type="entry name" value="Cro/C1-type_HTH"/>
</dbReference>
<accession>A0ABQ5M537</accession>
<comment type="caution">
    <text evidence="2">The sequence shown here is derived from an EMBL/GenBank/DDBJ whole genome shotgun (WGS) entry which is preliminary data.</text>
</comment>
<dbReference type="EMBL" id="BRPJ01000033">
    <property type="protein sequence ID" value="GLB30032.1"/>
    <property type="molecule type" value="Genomic_DNA"/>
</dbReference>
<evidence type="ECO:0000259" key="1">
    <source>
        <dbReference type="PROSITE" id="PS50943"/>
    </source>
</evidence>
<organism evidence="2 3">
    <name type="scientific">Lacrimispora amygdalina</name>
    <dbReference type="NCBI Taxonomy" id="253257"/>
    <lineage>
        <taxon>Bacteria</taxon>
        <taxon>Bacillati</taxon>
        <taxon>Bacillota</taxon>
        <taxon>Clostridia</taxon>
        <taxon>Lachnospirales</taxon>
        <taxon>Lachnospiraceae</taxon>
        <taxon>Lacrimispora</taxon>
    </lineage>
</organism>
<dbReference type="PROSITE" id="PS50943">
    <property type="entry name" value="HTH_CROC1"/>
    <property type="match status" value="1"/>
</dbReference>
<reference evidence="2 3" key="1">
    <citation type="journal article" date="2024" name="Int. J. Syst. Evol. Microbiol.">
        <title>Lacrimispora brassicae sp. nov. isolated from fermented cabbage, and proposal of Clostridium indicum Gundawar et al. 2019 and Clostridium methoxybenzovorans Mechichi et al. 1999 as heterotypic synonyms of Lacrimispora amygdalina (Parshina et al. 2003) Haas and Blanchard 2020 and Lacrimispora indolis (McClung and McCoy 1957) Haas and Blanchard 2020, respectively.</title>
        <authorList>
            <person name="Kobayashi H."/>
            <person name="Tanizawa Y."/>
            <person name="Sakamoto M."/>
            <person name="Ohkuma M."/>
            <person name="Tohno M."/>
        </authorList>
    </citation>
    <scope>NUCLEOTIDE SEQUENCE [LARGE SCALE GENOMIC DNA]</scope>
    <source>
        <strain evidence="2 3">DSM 12857</strain>
    </source>
</reference>
<dbReference type="SMART" id="SM00530">
    <property type="entry name" value="HTH_XRE"/>
    <property type="match status" value="1"/>
</dbReference>
<dbReference type="SUPFAM" id="SSF47413">
    <property type="entry name" value="lambda repressor-like DNA-binding domains"/>
    <property type="match status" value="1"/>
</dbReference>
<dbReference type="Pfam" id="PF01381">
    <property type="entry name" value="HTH_3"/>
    <property type="match status" value="1"/>
</dbReference>
<dbReference type="RefSeq" id="WP_346065155.1">
    <property type="nucleotide sequence ID" value="NZ_BRPJ01000033.1"/>
</dbReference>
<dbReference type="CDD" id="cd00093">
    <property type="entry name" value="HTH_XRE"/>
    <property type="match status" value="1"/>
</dbReference>
<dbReference type="Gene3D" id="1.10.260.40">
    <property type="entry name" value="lambda repressor-like DNA-binding domains"/>
    <property type="match status" value="1"/>
</dbReference>
<keyword evidence="3" id="KW-1185">Reference proteome</keyword>
<evidence type="ECO:0000313" key="2">
    <source>
        <dbReference type="EMBL" id="GLB30032.1"/>
    </source>
</evidence>
<proteinExistence type="predicted"/>
<feature type="domain" description="HTH cro/C1-type" evidence="1">
    <location>
        <begin position="15"/>
        <end position="72"/>
    </location>
</feature>
<gene>
    <name evidence="2" type="ORF">LAD12857_19550</name>
</gene>
<dbReference type="Proteomes" id="UP001419084">
    <property type="component" value="Unassembled WGS sequence"/>
</dbReference>
<sequence length="253" mass="29662">MDRNQDLCSICGNRVKELREAKGYSLKDLGDMVDMTRQGISRIENGEPGKTRIRKYNLKPLSIALKCEELYLTGKTDEIHGTGIIVNKNGKDTELVKGIKKIDFEENLTKRLHEMGPVNAQLVDLFFNLLKRIKPEEQQWLEAFFKTLPSYKRYKSSKKHFSAEYIIAEMYDSCFTRKTYENIYQIISEEKVTKVKKMRLAKDDFIEQMYIEFGDRILESTNQEMKKVLDRAFSSIYSPYRVRKGPLSRIIKK</sequence>
<protein>
    <recommendedName>
        <fullName evidence="1">HTH cro/C1-type domain-containing protein</fullName>
    </recommendedName>
</protein>
<evidence type="ECO:0000313" key="3">
    <source>
        <dbReference type="Proteomes" id="UP001419084"/>
    </source>
</evidence>
<dbReference type="InterPro" id="IPR010982">
    <property type="entry name" value="Lambda_DNA-bd_dom_sf"/>
</dbReference>
<name>A0ABQ5M537_9FIRM</name>